<keyword evidence="2" id="KW-0547">Nucleotide-binding</keyword>
<dbReference type="CDD" id="cd19481">
    <property type="entry name" value="RecA-like_protease"/>
    <property type="match status" value="1"/>
</dbReference>
<dbReference type="InterPro" id="IPR027417">
    <property type="entry name" value="P-loop_NTPase"/>
</dbReference>
<keyword evidence="5" id="KW-0645">Protease</keyword>
<evidence type="ECO:0000313" key="6">
    <source>
        <dbReference type="Proteomes" id="UP000075544"/>
    </source>
</evidence>
<dbReference type="InterPro" id="IPR050221">
    <property type="entry name" value="26S_Proteasome_ATPase"/>
</dbReference>
<proteinExistence type="inferred from homology"/>
<dbReference type="AlphaFoldDB" id="A0A150HWV7"/>
<comment type="caution">
    <text evidence="5">The sequence shown here is derived from an EMBL/GenBank/DDBJ whole genome shotgun (WGS) entry which is preliminary data.</text>
</comment>
<keyword evidence="3" id="KW-0067">ATP-binding</keyword>
<evidence type="ECO:0000313" key="5">
    <source>
        <dbReference type="EMBL" id="KXZ71583.1"/>
    </source>
</evidence>
<keyword evidence="5" id="KW-0482">Metalloprotease</keyword>
<dbReference type="InterPro" id="IPR003593">
    <property type="entry name" value="AAA+_ATPase"/>
</dbReference>
<protein>
    <submittedName>
        <fullName evidence="5">ATP-dependent zinc metalloprotease FtsH</fullName>
        <ecNumber evidence="5">3.4.24.-</ecNumber>
    </submittedName>
</protein>
<evidence type="ECO:0000256" key="2">
    <source>
        <dbReference type="ARBA" id="ARBA00022741"/>
    </source>
</evidence>
<comment type="similarity">
    <text evidence="1">Belongs to the AAA ATPase family.</text>
</comment>
<keyword evidence="5" id="KW-0378">Hydrolase</keyword>
<dbReference type="PATRIC" id="fig|52133.19.peg.1184"/>
<dbReference type="EMBL" id="JRHX01000034">
    <property type="protein sequence ID" value="KXZ71583.1"/>
    <property type="molecule type" value="Genomic_DNA"/>
</dbReference>
<dbReference type="RefSeq" id="WP_061524340.1">
    <property type="nucleotide sequence ID" value="NZ_JRHX01000034.1"/>
</dbReference>
<dbReference type="GO" id="GO:0016887">
    <property type="term" value="F:ATP hydrolysis activity"/>
    <property type="evidence" value="ECO:0007669"/>
    <property type="project" value="InterPro"/>
</dbReference>
<evidence type="ECO:0000256" key="1">
    <source>
        <dbReference type="ARBA" id="ARBA00006914"/>
    </source>
</evidence>
<dbReference type="GO" id="GO:0005524">
    <property type="term" value="F:ATP binding"/>
    <property type="evidence" value="ECO:0007669"/>
    <property type="project" value="UniProtKB-KW"/>
</dbReference>
<sequence>MQHYSIVVAICRAALQVENPAISGHVERLIKALEKDEEVDQVAGLKKLLQAKKKNIEILPSRVVLSSNALTGEQLIPTVKAPVDRETSASLAEIIFPSANPITLPIFESGLASSINNILDEWKHVDKLKSKGIEPALSLMLFGAPGTGKTLLAHHIGETLGLPIIVARLDGLLSSFLGTTARNIANLFAFANRYKCILLLDEFDAIAKLRDDPNELGELKRVVNTLLQCLDERSKIGFTIAITNHELLLDSAIWRRFDLRIEIPKPIALARRTMLQNHFSDLIKITEVQLDFLVWLSKGYSGSDIEKLAYFIQRKIAILDKEFHFLETIKEYLRLNANTNSNDRKQKVLSSPEELAQILNNDTELGFSQMKIAQLFGVTQPKISKMLNSNKDIVALEG</sequence>
<feature type="domain" description="AAA+ ATPase" evidence="4">
    <location>
        <begin position="135"/>
        <end position="268"/>
    </location>
</feature>
<dbReference type="Proteomes" id="UP000075544">
    <property type="component" value="Unassembled WGS sequence"/>
</dbReference>
<dbReference type="SUPFAM" id="SSF52540">
    <property type="entry name" value="P-loop containing nucleoside triphosphate hydrolases"/>
    <property type="match status" value="1"/>
</dbReference>
<dbReference type="PANTHER" id="PTHR23073">
    <property type="entry name" value="26S PROTEASOME REGULATORY SUBUNIT"/>
    <property type="match status" value="1"/>
</dbReference>
<dbReference type="SMART" id="SM00382">
    <property type="entry name" value="AAA"/>
    <property type="match status" value="1"/>
</dbReference>
<gene>
    <name evidence="5" type="primary">ftsH_1</name>
    <name evidence="5" type="ORF">AVENLUH13518_01159</name>
</gene>
<dbReference type="GO" id="GO:0008237">
    <property type="term" value="F:metallopeptidase activity"/>
    <property type="evidence" value="ECO:0007669"/>
    <property type="project" value="UniProtKB-KW"/>
</dbReference>
<evidence type="ECO:0000256" key="3">
    <source>
        <dbReference type="ARBA" id="ARBA00022840"/>
    </source>
</evidence>
<name>A0A150HWV7_9GAMM</name>
<accession>A0A150HWV7</accession>
<organism evidence="5 6">
    <name type="scientific">Acinetobacter venetianus</name>
    <dbReference type="NCBI Taxonomy" id="52133"/>
    <lineage>
        <taxon>Bacteria</taxon>
        <taxon>Pseudomonadati</taxon>
        <taxon>Pseudomonadota</taxon>
        <taxon>Gammaproteobacteria</taxon>
        <taxon>Moraxellales</taxon>
        <taxon>Moraxellaceae</taxon>
        <taxon>Acinetobacter</taxon>
    </lineage>
</organism>
<dbReference type="Pfam" id="PF00004">
    <property type="entry name" value="AAA"/>
    <property type="match status" value="1"/>
</dbReference>
<dbReference type="Gene3D" id="3.40.50.300">
    <property type="entry name" value="P-loop containing nucleotide triphosphate hydrolases"/>
    <property type="match status" value="1"/>
</dbReference>
<reference evidence="5 6" key="1">
    <citation type="journal article" date="2016" name="Sci. Rep.">
        <title>Genomic and phenotypic characterization of the species Acinetobacter venetianus.</title>
        <authorList>
            <person name="Fondi M."/>
            <person name="Maida I."/>
            <person name="Perrin E."/>
            <person name="Orlandini V."/>
            <person name="La Torre L."/>
            <person name="Bosi E."/>
            <person name="Negroni A."/>
            <person name="Zanaroli G."/>
            <person name="Fava F."/>
            <person name="Decorosi F."/>
            <person name="Giovannetti L."/>
            <person name="Viti C."/>
            <person name="Vaneechoutte M."/>
            <person name="Dijkshoorn L."/>
            <person name="Fani R."/>
        </authorList>
    </citation>
    <scope>NUCLEOTIDE SEQUENCE [LARGE SCALE GENOMIC DNA]</scope>
    <source>
        <strain evidence="5 6">LUH13518</strain>
    </source>
</reference>
<dbReference type="GO" id="GO:0006508">
    <property type="term" value="P:proteolysis"/>
    <property type="evidence" value="ECO:0007669"/>
    <property type="project" value="UniProtKB-KW"/>
</dbReference>
<dbReference type="EC" id="3.4.24.-" evidence="5"/>
<evidence type="ECO:0000259" key="4">
    <source>
        <dbReference type="SMART" id="SM00382"/>
    </source>
</evidence>
<dbReference type="InterPro" id="IPR003959">
    <property type="entry name" value="ATPase_AAA_core"/>
</dbReference>